<gene>
    <name evidence="1" type="ORF">CMEL01_00797</name>
</gene>
<proteinExistence type="predicted"/>
<sequence length="96" mass="11289">MPSRPDSAAKLWWTYCDHFDIRFVQAYKMLQPEQGATRRTFIHRIKRMAFLEKRRISCTGHAKHVKSRSHRRTIGAWAPCPVDPSIFRGTLGQVRH</sequence>
<reference evidence="1 2" key="1">
    <citation type="submission" date="2016-10" db="EMBL/GenBank/DDBJ databases">
        <title>The genome sequence of Colletotrichum fioriniae PJ7.</title>
        <authorList>
            <person name="Baroncelli R."/>
        </authorList>
    </citation>
    <scope>NUCLEOTIDE SEQUENCE [LARGE SCALE GENOMIC DNA]</scope>
    <source>
        <strain evidence="1">Col 31</strain>
    </source>
</reference>
<dbReference type="EMBL" id="MLGG01000001">
    <property type="protein sequence ID" value="KAK1469030.1"/>
    <property type="molecule type" value="Genomic_DNA"/>
</dbReference>
<evidence type="ECO:0000313" key="1">
    <source>
        <dbReference type="EMBL" id="KAK1469030.1"/>
    </source>
</evidence>
<protein>
    <submittedName>
        <fullName evidence="1">Uncharacterized protein</fullName>
    </submittedName>
</protein>
<evidence type="ECO:0000313" key="2">
    <source>
        <dbReference type="Proteomes" id="UP001239795"/>
    </source>
</evidence>
<accession>A0AAI9V2G2</accession>
<comment type="caution">
    <text evidence="1">The sequence shown here is derived from an EMBL/GenBank/DDBJ whole genome shotgun (WGS) entry which is preliminary data.</text>
</comment>
<keyword evidence="2" id="KW-1185">Reference proteome</keyword>
<name>A0AAI9V2G2_9PEZI</name>
<dbReference type="AlphaFoldDB" id="A0AAI9V2G2"/>
<dbReference type="Proteomes" id="UP001239795">
    <property type="component" value="Unassembled WGS sequence"/>
</dbReference>
<organism evidence="1 2">
    <name type="scientific">Colletotrichum melonis</name>
    <dbReference type="NCBI Taxonomy" id="1209925"/>
    <lineage>
        <taxon>Eukaryota</taxon>
        <taxon>Fungi</taxon>
        <taxon>Dikarya</taxon>
        <taxon>Ascomycota</taxon>
        <taxon>Pezizomycotina</taxon>
        <taxon>Sordariomycetes</taxon>
        <taxon>Hypocreomycetidae</taxon>
        <taxon>Glomerellales</taxon>
        <taxon>Glomerellaceae</taxon>
        <taxon>Colletotrichum</taxon>
        <taxon>Colletotrichum acutatum species complex</taxon>
    </lineage>
</organism>